<dbReference type="SUPFAM" id="SSF55073">
    <property type="entry name" value="Nucleotide cyclase"/>
    <property type="match status" value="1"/>
</dbReference>
<evidence type="ECO:0000256" key="3">
    <source>
        <dbReference type="ARBA" id="ARBA00034247"/>
    </source>
</evidence>
<dbReference type="STRING" id="650891.SAMN05216203_1906"/>
<feature type="region of interest" description="Disordered" evidence="4">
    <location>
        <begin position="356"/>
        <end position="377"/>
    </location>
</feature>
<organism evidence="7 8">
    <name type="scientific">Marinobacter daqiaonensis</name>
    <dbReference type="NCBI Taxonomy" id="650891"/>
    <lineage>
        <taxon>Bacteria</taxon>
        <taxon>Pseudomonadati</taxon>
        <taxon>Pseudomonadota</taxon>
        <taxon>Gammaproteobacteria</taxon>
        <taxon>Pseudomonadales</taxon>
        <taxon>Marinobacteraceae</taxon>
        <taxon>Marinobacter</taxon>
    </lineage>
</organism>
<dbReference type="InterPro" id="IPR000160">
    <property type="entry name" value="GGDEF_dom"/>
</dbReference>
<reference evidence="7 8" key="1">
    <citation type="submission" date="2016-10" db="EMBL/GenBank/DDBJ databases">
        <authorList>
            <person name="de Groot N.N."/>
        </authorList>
    </citation>
    <scope>NUCLEOTIDE SEQUENCE [LARGE SCALE GENOMIC DNA]</scope>
    <source>
        <strain evidence="7 8">CGMCC 1.9167</strain>
    </source>
</reference>
<dbReference type="Pfam" id="PF20966">
    <property type="entry name" value="MASE6"/>
    <property type="match status" value="1"/>
</dbReference>
<dbReference type="FunFam" id="3.30.70.270:FF:000001">
    <property type="entry name" value="Diguanylate cyclase domain protein"/>
    <property type="match status" value="1"/>
</dbReference>
<dbReference type="GO" id="GO:0052621">
    <property type="term" value="F:diguanylate cyclase activity"/>
    <property type="evidence" value="ECO:0007669"/>
    <property type="project" value="UniProtKB-EC"/>
</dbReference>
<dbReference type="Gene3D" id="3.30.70.270">
    <property type="match status" value="1"/>
</dbReference>
<comment type="cofactor">
    <cofactor evidence="1">
        <name>Mg(2+)</name>
        <dbReference type="ChEBI" id="CHEBI:18420"/>
    </cofactor>
</comment>
<feature type="transmembrane region" description="Helical" evidence="5">
    <location>
        <begin position="118"/>
        <end position="135"/>
    </location>
</feature>
<keyword evidence="5" id="KW-1133">Transmembrane helix</keyword>
<feature type="domain" description="GGDEF" evidence="6">
    <location>
        <begin position="233"/>
        <end position="366"/>
    </location>
</feature>
<protein>
    <recommendedName>
        <fullName evidence="2">diguanylate cyclase</fullName>
        <ecNumber evidence="2">2.7.7.65</ecNumber>
    </recommendedName>
</protein>
<dbReference type="EC" id="2.7.7.65" evidence="2"/>
<feature type="transmembrane region" description="Helical" evidence="5">
    <location>
        <begin position="95"/>
        <end position="112"/>
    </location>
</feature>
<feature type="transmembrane region" description="Helical" evidence="5">
    <location>
        <begin position="40"/>
        <end position="59"/>
    </location>
</feature>
<keyword evidence="5" id="KW-0472">Membrane</keyword>
<dbReference type="InterPro" id="IPR029787">
    <property type="entry name" value="Nucleotide_cyclase"/>
</dbReference>
<evidence type="ECO:0000259" key="6">
    <source>
        <dbReference type="PROSITE" id="PS50887"/>
    </source>
</evidence>
<name>A0A1I6I6X2_9GAMM</name>
<gene>
    <name evidence="7" type="ORF">SAMN05216203_1906</name>
</gene>
<dbReference type="PROSITE" id="PS50887">
    <property type="entry name" value="GGDEF"/>
    <property type="match status" value="1"/>
</dbReference>
<dbReference type="PANTHER" id="PTHR45138:SF9">
    <property type="entry name" value="DIGUANYLATE CYCLASE DGCM-RELATED"/>
    <property type="match status" value="1"/>
</dbReference>
<dbReference type="PANTHER" id="PTHR45138">
    <property type="entry name" value="REGULATORY COMPONENTS OF SENSORY TRANSDUCTION SYSTEM"/>
    <property type="match status" value="1"/>
</dbReference>
<dbReference type="InterPro" id="IPR043128">
    <property type="entry name" value="Rev_trsase/Diguanyl_cyclase"/>
</dbReference>
<feature type="transmembrane region" description="Helical" evidence="5">
    <location>
        <begin position="142"/>
        <end position="159"/>
    </location>
</feature>
<proteinExistence type="predicted"/>
<feature type="transmembrane region" description="Helical" evidence="5">
    <location>
        <begin position="65"/>
        <end position="83"/>
    </location>
</feature>
<dbReference type="Pfam" id="PF00990">
    <property type="entry name" value="GGDEF"/>
    <property type="match status" value="1"/>
</dbReference>
<sequence>MAILTTVILCSNSPLQPSSRQLMDRHPDTLTQLARPHRKAVLVALLCITIAGGILFGVLNARNDAWFIAIVEWAMAGYSIALLQAVRNTRYLERWILAYILPFFSAMMVAVATPNASATVFGWVLLIPLVSHLLLGRRAGMVLSLFFIAVATLIFLYRFQGDPGAMDPRSIANMVVLTACITVFSHVYEVSRERSETQLLRMAQTDFLTGLPNRSRIKVFFEREKSRATREKQPLSLLIIDLDHFKQVNDRFGHEAGDRALVFFADLLQRRLRSTDLAGRLGGEEFGVILVNTATTAAAEVADDLRKALKSTGISHDDQTIHLTMSAGVAELGVDGDSLQALLAVADQRLYQAKNEGRDRIIPPPPELTSPAILSPG</sequence>
<evidence type="ECO:0000313" key="8">
    <source>
        <dbReference type="Proteomes" id="UP000198644"/>
    </source>
</evidence>
<keyword evidence="8" id="KW-1185">Reference proteome</keyword>
<dbReference type="Proteomes" id="UP000198644">
    <property type="component" value="Unassembled WGS sequence"/>
</dbReference>
<evidence type="ECO:0000256" key="4">
    <source>
        <dbReference type="SAM" id="MobiDB-lite"/>
    </source>
</evidence>
<dbReference type="InterPro" id="IPR048435">
    <property type="entry name" value="MASE6"/>
</dbReference>
<dbReference type="InterPro" id="IPR050469">
    <property type="entry name" value="Diguanylate_Cyclase"/>
</dbReference>
<keyword evidence="5" id="KW-0812">Transmembrane</keyword>
<feature type="transmembrane region" description="Helical" evidence="5">
    <location>
        <begin position="171"/>
        <end position="191"/>
    </location>
</feature>
<dbReference type="NCBIfam" id="TIGR00254">
    <property type="entry name" value="GGDEF"/>
    <property type="match status" value="1"/>
</dbReference>
<dbReference type="EMBL" id="FOYW01000001">
    <property type="protein sequence ID" value="SFR62463.1"/>
    <property type="molecule type" value="Genomic_DNA"/>
</dbReference>
<evidence type="ECO:0000256" key="5">
    <source>
        <dbReference type="SAM" id="Phobius"/>
    </source>
</evidence>
<evidence type="ECO:0000256" key="2">
    <source>
        <dbReference type="ARBA" id="ARBA00012528"/>
    </source>
</evidence>
<dbReference type="CDD" id="cd01949">
    <property type="entry name" value="GGDEF"/>
    <property type="match status" value="1"/>
</dbReference>
<accession>A0A1I6I6X2</accession>
<evidence type="ECO:0000256" key="1">
    <source>
        <dbReference type="ARBA" id="ARBA00001946"/>
    </source>
</evidence>
<comment type="catalytic activity">
    <reaction evidence="3">
        <text>2 GTP = 3',3'-c-di-GMP + 2 diphosphate</text>
        <dbReference type="Rhea" id="RHEA:24898"/>
        <dbReference type="ChEBI" id="CHEBI:33019"/>
        <dbReference type="ChEBI" id="CHEBI:37565"/>
        <dbReference type="ChEBI" id="CHEBI:58805"/>
        <dbReference type="EC" id="2.7.7.65"/>
    </reaction>
</comment>
<evidence type="ECO:0000313" key="7">
    <source>
        <dbReference type="EMBL" id="SFR62463.1"/>
    </source>
</evidence>
<dbReference type="SMART" id="SM00267">
    <property type="entry name" value="GGDEF"/>
    <property type="match status" value="1"/>
</dbReference>
<dbReference type="AlphaFoldDB" id="A0A1I6I6X2"/>